<accession>A0AAE1GC37</accession>
<proteinExistence type="predicted"/>
<dbReference type="Proteomes" id="UP001286313">
    <property type="component" value="Unassembled WGS sequence"/>
</dbReference>
<evidence type="ECO:0008006" key="3">
    <source>
        <dbReference type="Google" id="ProtNLM"/>
    </source>
</evidence>
<name>A0AAE1GC37_PETCI</name>
<dbReference type="PANTHER" id="PTHR33395:SF22">
    <property type="entry name" value="REVERSE TRANSCRIPTASE DOMAIN-CONTAINING PROTEIN"/>
    <property type="match status" value="1"/>
</dbReference>
<dbReference type="EMBL" id="JAWQEG010000453">
    <property type="protein sequence ID" value="KAK3889935.1"/>
    <property type="molecule type" value="Genomic_DNA"/>
</dbReference>
<dbReference type="PANTHER" id="PTHR33395">
    <property type="entry name" value="TRANSCRIPTASE, PUTATIVE-RELATED-RELATED"/>
    <property type="match status" value="1"/>
</dbReference>
<protein>
    <recommendedName>
        <fullName evidence="3">Reverse transcriptase</fullName>
    </recommendedName>
</protein>
<gene>
    <name evidence="1" type="ORF">Pcinc_006088</name>
</gene>
<evidence type="ECO:0000313" key="2">
    <source>
        <dbReference type="Proteomes" id="UP001286313"/>
    </source>
</evidence>
<dbReference type="AlphaFoldDB" id="A0AAE1GC37"/>
<comment type="caution">
    <text evidence="1">The sequence shown here is derived from an EMBL/GenBank/DDBJ whole genome shotgun (WGS) entry which is preliminary data.</text>
</comment>
<organism evidence="1 2">
    <name type="scientific">Petrolisthes cinctipes</name>
    <name type="common">Flat porcelain crab</name>
    <dbReference type="NCBI Taxonomy" id="88211"/>
    <lineage>
        <taxon>Eukaryota</taxon>
        <taxon>Metazoa</taxon>
        <taxon>Ecdysozoa</taxon>
        <taxon>Arthropoda</taxon>
        <taxon>Crustacea</taxon>
        <taxon>Multicrustacea</taxon>
        <taxon>Malacostraca</taxon>
        <taxon>Eumalacostraca</taxon>
        <taxon>Eucarida</taxon>
        <taxon>Decapoda</taxon>
        <taxon>Pleocyemata</taxon>
        <taxon>Anomura</taxon>
        <taxon>Galatheoidea</taxon>
        <taxon>Porcellanidae</taxon>
        <taxon>Petrolisthes</taxon>
    </lineage>
</organism>
<sequence>MELQSRFIPLKGTGQKFIQPKWFNREIRNLLRERRTAYRRAKASGNFDSHRRLNRNVKSKIRAAKHAEEVRVARLCKENPKEFFSYVNGCKPIRRRIGPLVNEDGALMHSDAENANLLNEYFSSVFSEESGPIPEPLDSFSEKLESMVFTKEEIERKIIELKANKSPGPDGFLPRVLKEVHGEVSRHLCMVFNRVIQTGCVPRDWREAEVTPIFKKGDASQPSNYRPISLTSIVCKLMESIMVDKMRGSQHGFQ</sequence>
<evidence type="ECO:0000313" key="1">
    <source>
        <dbReference type="EMBL" id="KAK3889935.1"/>
    </source>
</evidence>
<keyword evidence="2" id="KW-1185">Reference proteome</keyword>
<reference evidence="1" key="1">
    <citation type="submission" date="2023-10" db="EMBL/GenBank/DDBJ databases">
        <title>Genome assemblies of two species of porcelain crab, Petrolisthes cinctipes and Petrolisthes manimaculis (Anomura: Porcellanidae).</title>
        <authorList>
            <person name="Angst P."/>
        </authorList>
    </citation>
    <scope>NUCLEOTIDE SEQUENCE</scope>
    <source>
        <strain evidence="1">PB745_01</strain>
        <tissue evidence="1">Gill</tissue>
    </source>
</reference>